<feature type="compositionally biased region" description="Polar residues" evidence="1">
    <location>
        <begin position="27"/>
        <end position="37"/>
    </location>
</feature>
<evidence type="ECO:0000313" key="2">
    <source>
        <dbReference type="EMBL" id="KAF5836902.1"/>
    </source>
</evidence>
<comment type="caution">
    <text evidence="2">The sequence shown here is derived from an EMBL/GenBank/DDBJ whole genome shotgun (WGS) entry which is preliminary data.</text>
</comment>
<keyword evidence="3" id="KW-1185">Reference proteome</keyword>
<feature type="compositionally biased region" description="Basic and acidic residues" evidence="1">
    <location>
        <begin position="1"/>
        <end position="13"/>
    </location>
</feature>
<proteinExistence type="predicted"/>
<dbReference type="Proteomes" id="UP000815325">
    <property type="component" value="Unassembled WGS sequence"/>
</dbReference>
<evidence type="ECO:0000313" key="3">
    <source>
        <dbReference type="Proteomes" id="UP000815325"/>
    </source>
</evidence>
<dbReference type="EMBL" id="MU069637">
    <property type="protein sequence ID" value="KAF5836902.1"/>
    <property type="molecule type" value="Genomic_DNA"/>
</dbReference>
<reference evidence="2" key="1">
    <citation type="submission" date="2017-08" db="EMBL/GenBank/DDBJ databases">
        <authorList>
            <person name="Polle J.E."/>
            <person name="Barry K."/>
            <person name="Cushman J."/>
            <person name="Schmutz J."/>
            <person name="Tran D."/>
            <person name="Hathwaick L.T."/>
            <person name="Yim W.C."/>
            <person name="Jenkins J."/>
            <person name="Mckie-Krisberg Z.M."/>
            <person name="Prochnik S."/>
            <person name="Lindquist E."/>
            <person name="Dockter R.B."/>
            <person name="Adam C."/>
            <person name="Molina H."/>
            <person name="Bunkerborg J."/>
            <person name="Jin E."/>
            <person name="Buchheim M."/>
            <person name="Magnuson J."/>
        </authorList>
    </citation>
    <scope>NUCLEOTIDE SEQUENCE</scope>
    <source>
        <strain evidence="2">CCAP 19/18</strain>
    </source>
</reference>
<name>A0ABQ7GQM3_DUNSA</name>
<organism evidence="2 3">
    <name type="scientific">Dunaliella salina</name>
    <name type="common">Green alga</name>
    <name type="synonym">Protococcus salinus</name>
    <dbReference type="NCBI Taxonomy" id="3046"/>
    <lineage>
        <taxon>Eukaryota</taxon>
        <taxon>Viridiplantae</taxon>
        <taxon>Chlorophyta</taxon>
        <taxon>core chlorophytes</taxon>
        <taxon>Chlorophyceae</taxon>
        <taxon>CS clade</taxon>
        <taxon>Chlamydomonadales</taxon>
        <taxon>Dunaliellaceae</taxon>
        <taxon>Dunaliella</taxon>
    </lineage>
</organism>
<gene>
    <name evidence="2" type="ORF">DUNSADRAFT_5233</name>
</gene>
<feature type="region of interest" description="Disordered" evidence="1">
    <location>
        <begin position="1"/>
        <end position="46"/>
    </location>
</feature>
<evidence type="ECO:0000256" key="1">
    <source>
        <dbReference type="SAM" id="MobiDB-lite"/>
    </source>
</evidence>
<evidence type="ECO:0008006" key="4">
    <source>
        <dbReference type="Google" id="ProtNLM"/>
    </source>
</evidence>
<sequence>MRLASEQRGELRRQGTCWSAAFPNAPQKPSINKGQQDNQKEAQGLIIAGSASRNRMSACFSSRCPSGRCLSSRFRYGDALTPQKLFWSWSDLHKTGCLPEADFECALLLMPPDFHYAYVF</sequence>
<accession>A0ABQ7GQM3</accession>
<protein>
    <recommendedName>
        <fullName evidence="4">Encoded protein</fullName>
    </recommendedName>
</protein>